<evidence type="ECO:0000313" key="3">
    <source>
        <dbReference type="WBParaSite" id="L893_g25502.t1"/>
    </source>
</evidence>
<reference evidence="3" key="1">
    <citation type="submission" date="2016-11" db="UniProtKB">
        <authorList>
            <consortium name="WormBaseParasite"/>
        </authorList>
    </citation>
    <scope>IDENTIFICATION</scope>
</reference>
<accession>A0A1I7ZE70</accession>
<feature type="region of interest" description="Disordered" evidence="1">
    <location>
        <begin position="86"/>
        <end position="125"/>
    </location>
</feature>
<feature type="compositionally biased region" description="Polar residues" evidence="1">
    <location>
        <begin position="86"/>
        <end position="103"/>
    </location>
</feature>
<dbReference type="AlphaFoldDB" id="A0A1I7ZE70"/>
<organism evidence="2 3">
    <name type="scientific">Steinernema glaseri</name>
    <dbReference type="NCBI Taxonomy" id="37863"/>
    <lineage>
        <taxon>Eukaryota</taxon>
        <taxon>Metazoa</taxon>
        <taxon>Ecdysozoa</taxon>
        <taxon>Nematoda</taxon>
        <taxon>Chromadorea</taxon>
        <taxon>Rhabditida</taxon>
        <taxon>Tylenchina</taxon>
        <taxon>Panagrolaimomorpha</taxon>
        <taxon>Strongyloidoidea</taxon>
        <taxon>Steinernematidae</taxon>
        <taxon>Steinernema</taxon>
    </lineage>
</organism>
<sequence>MPVTHQPFHGPYDSCPVFFTPVVFVAKKEALSKEYSSVGLVAWRRTNNYEEWNRRPCLASLPPVDRSDKQKTCLQSCCTEMLASKSGESFGQASRNPSSSSFRQGPPLITPSFTLGRSHATPLDL</sequence>
<protein>
    <submittedName>
        <fullName evidence="3">Uncharacterized protein</fullName>
    </submittedName>
</protein>
<evidence type="ECO:0000256" key="1">
    <source>
        <dbReference type="SAM" id="MobiDB-lite"/>
    </source>
</evidence>
<name>A0A1I7ZE70_9BILA</name>
<evidence type="ECO:0000313" key="2">
    <source>
        <dbReference type="Proteomes" id="UP000095287"/>
    </source>
</evidence>
<proteinExistence type="predicted"/>
<keyword evidence="2" id="KW-1185">Reference proteome</keyword>
<dbReference type="WBParaSite" id="L893_g25502.t1">
    <property type="protein sequence ID" value="L893_g25502.t1"/>
    <property type="gene ID" value="L893_g25502"/>
</dbReference>
<dbReference type="Proteomes" id="UP000095287">
    <property type="component" value="Unplaced"/>
</dbReference>